<organism evidence="2">
    <name type="scientific">Ignisphaera aggregans</name>
    <dbReference type="NCBI Taxonomy" id="334771"/>
    <lineage>
        <taxon>Archaea</taxon>
        <taxon>Thermoproteota</taxon>
        <taxon>Thermoprotei</taxon>
        <taxon>Desulfurococcales</taxon>
        <taxon>Desulfurococcaceae</taxon>
        <taxon>Ignisphaera</taxon>
    </lineage>
</organism>
<keyword evidence="1" id="KW-0472">Membrane</keyword>
<evidence type="ECO:0000313" key="3">
    <source>
        <dbReference type="EMBL" id="HHR97012.1"/>
    </source>
</evidence>
<dbReference type="PANTHER" id="PTHR30221:SF1">
    <property type="entry name" value="SMALL-CONDUCTANCE MECHANOSENSITIVE CHANNEL"/>
    <property type="match status" value="1"/>
</dbReference>
<dbReference type="GO" id="GO:0008381">
    <property type="term" value="F:mechanosensitive monoatomic ion channel activity"/>
    <property type="evidence" value="ECO:0007669"/>
    <property type="project" value="InterPro"/>
</dbReference>
<feature type="transmembrane region" description="Helical" evidence="1">
    <location>
        <begin position="18"/>
        <end position="36"/>
    </location>
</feature>
<protein>
    <submittedName>
        <fullName evidence="2">Mechanosensitive ion channel family protein</fullName>
    </submittedName>
</protein>
<sequence>MEMFRDISILTILEYIKPYLNIVIALIIMVVMYYIAKKLLYRLRIKGIITRSTEGTLKIIILITLASIILPTLFSTVLQRYEILWLSIAIFIFIGVAITVSLHSYLENSLMYIIIVASGILKDGDNIQIEIDGKSYIGRVTLTEGSHMHLRTNHGASVLIPYKKVFNAIIVKKQYTVLRFMIRIYGYNLDIESLIEKIVNIIKKAKTIIREEISAKLHEASDDNVSLDVEVGIMNPSNINECYEEIVKSLTTELPYKIDIKILE</sequence>
<keyword evidence="1" id="KW-0812">Transmembrane</keyword>
<reference evidence="2" key="1">
    <citation type="journal article" date="2020" name="mSystems">
        <title>Genome- and Community-Level Interaction Insights into Carbon Utilization and Element Cycling Functions of Hydrothermarchaeota in Hydrothermal Sediment.</title>
        <authorList>
            <person name="Zhou Z."/>
            <person name="Liu Y."/>
            <person name="Xu W."/>
            <person name="Pan J."/>
            <person name="Luo Z.H."/>
            <person name="Li M."/>
        </authorList>
    </citation>
    <scope>NUCLEOTIDE SEQUENCE [LARGE SCALE GENOMIC DNA]</scope>
    <source>
        <strain evidence="3">SpSt-1</strain>
        <strain evidence="2">SpSt-1121</strain>
    </source>
</reference>
<feature type="transmembrane region" description="Helical" evidence="1">
    <location>
        <begin position="57"/>
        <end position="77"/>
    </location>
</feature>
<dbReference type="AlphaFoldDB" id="A0A7C5XNM8"/>
<feature type="transmembrane region" description="Helical" evidence="1">
    <location>
        <begin position="83"/>
        <end position="106"/>
    </location>
</feature>
<comment type="caution">
    <text evidence="2">The sequence shown here is derived from an EMBL/GenBank/DDBJ whole genome shotgun (WGS) entry which is preliminary data.</text>
</comment>
<dbReference type="EMBL" id="DRUB01000186">
    <property type="protein sequence ID" value="HHR97012.1"/>
    <property type="molecule type" value="Genomic_DNA"/>
</dbReference>
<evidence type="ECO:0000313" key="2">
    <source>
        <dbReference type="EMBL" id="HHP82569.1"/>
    </source>
</evidence>
<proteinExistence type="predicted"/>
<dbReference type="PANTHER" id="PTHR30221">
    <property type="entry name" value="SMALL-CONDUCTANCE MECHANOSENSITIVE CHANNEL"/>
    <property type="match status" value="1"/>
</dbReference>
<dbReference type="InterPro" id="IPR045275">
    <property type="entry name" value="MscS_archaea/bacteria_type"/>
</dbReference>
<accession>A0A7C5XNM8</accession>
<evidence type="ECO:0000256" key="1">
    <source>
        <dbReference type="SAM" id="Phobius"/>
    </source>
</evidence>
<keyword evidence="1" id="KW-1133">Transmembrane helix</keyword>
<name>A0A7C5XNM8_9CREN</name>
<gene>
    <name evidence="3" type="ORF">ENL47_09535</name>
    <name evidence="2" type="ORF">ENM84_07910</name>
</gene>
<dbReference type="EMBL" id="DRZI01000340">
    <property type="protein sequence ID" value="HHP82569.1"/>
    <property type="molecule type" value="Genomic_DNA"/>
</dbReference>